<keyword evidence="3" id="KW-1185">Reference proteome</keyword>
<feature type="region of interest" description="Disordered" evidence="1">
    <location>
        <begin position="116"/>
        <end position="147"/>
    </location>
</feature>
<dbReference type="Proteomes" id="UP000824890">
    <property type="component" value="Unassembled WGS sequence"/>
</dbReference>
<evidence type="ECO:0000313" key="2">
    <source>
        <dbReference type="EMBL" id="KAH0856966.1"/>
    </source>
</evidence>
<gene>
    <name evidence="2" type="ORF">HID58_085227</name>
</gene>
<protein>
    <submittedName>
        <fullName evidence="2">Uncharacterized protein</fullName>
    </submittedName>
</protein>
<dbReference type="EMBL" id="JAGKQM010000019">
    <property type="protein sequence ID" value="KAH0856966.1"/>
    <property type="molecule type" value="Genomic_DNA"/>
</dbReference>
<reference evidence="2 3" key="1">
    <citation type="submission" date="2021-05" db="EMBL/GenBank/DDBJ databases">
        <title>Genome Assembly of Synthetic Allotetraploid Brassica napus Reveals Homoeologous Exchanges between Subgenomes.</title>
        <authorList>
            <person name="Davis J.T."/>
        </authorList>
    </citation>
    <scope>NUCLEOTIDE SEQUENCE [LARGE SCALE GENOMIC DNA]</scope>
    <source>
        <strain evidence="3">cv. Da-Ae</strain>
        <tissue evidence="2">Seedling</tissue>
    </source>
</reference>
<accession>A0ABQ7XM04</accession>
<name>A0ABQ7XM04_BRANA</name>
<organism evidence="2 3">
    <name type="scientific">Brassica napus</name>
    <name type="common">Rape</name>
    <dbReference type="NCBI Taxonomy" id="3708"/>
    <lineage>
        <taxon>Eukaryota</taxon>
        <taxon>Viridiplantae</taxon>
        <taxon>Streptophyta</taxon>
        <taxon>Embryophyta</taxon>
        <taxon>Tracheophyta</taxon>
        <taxon>Spermatophyta</taxon>
        <taxon>Magnoliopsida</taxon>
        <taxon>eudicotyledons</taxon>
        <taxon>Gunneridae</taxon>
        <taxon>Pentapetalae</taxon>
        <taxon>rosids</taxon>
        <taxon>malvids</taxon>
        <taxon>Brassicales</taxon>
        <taxon>Brassicaceae</taxon>
        <taxon>Brassiceae</taxon>
        <taxon>Brassica</taxon>
    </lineage>
</organism>
<evidence type="ECO:0000256" key="1">
    <source>
        <dbReference type="SAM" id="MobiDB-lite"/>
    </source>
</evidence>
<sequence length="221" mass="24642">MFPELSPEEQKMAMLYISHADETERRARIERVRQGIAENARESSLRLARITTELDKGKGHVYHYPVGPTEMARKEKSLRLLEPLTKTLEVNGEEEECSDTNSVTFSAPVKTLSGFQLGPSSGGRVTGNSGASKSLRKRPSSWKRKLASKEPITLASATPEVSTQPWIKTEVPRPPQYRQDAVVDLTLSVSDLINPIDGSWNIPRVREVIAEEDVDLMKTSL</sequence>
<comment type="caution">
    <text evidence="2">The sequence shown here is derived from an EMBL/GenBank/DDBJ whole genome shotgun (WGS) entry which is preliminary data.</text>
</comment>
<proteinExistence type="predicted"/>
<evidence type="ECO:0000313" key="3">
    <source>
        <dbReference type="Proteomes" id="UP000824890"/>
    </source>
</evidence>
<feature type="compositionally biased region" description="Basic residues" evidence="1">
    <location>
        <begin position="134"/>
        <end position="146"/>
    </location>
</feature>